<dbReference type="GO" id="GO:0016818">
    <property type="term" value="F:hydrolase activity, acting on acid anhydrides, in phosphorus-containing anhydrides"/>
    <property type="evidence" value="ECO:0007669"/>
    <property type="project" value="InterPro"/>
</dbReference>
<dbReference type="SUPFAM" id="SSF52540">
    <property type="entry name" value="P-loop containing nucleoside triphosphate hydrolases"/>
    <property type="match status" value="2"/>
</dbReference>
<evidence type="ECO:0000256" key="13">
    <source>
        <dbReference type="PROSITE-ProRule" id="PRU00175"/>
    </source>
</evidence>
<dbReference type="GO" id="GO:0006281">
    <property type="term" value="P:DNA repair"/>
    <property type="evidence" value="ECO:0007669"/>
    <property type="project" value="UniProtKB-KW"/>
</dbReference>
<comment type="similarity">
    <text evidence="2">Belongs to the SNF2/RAD54 helicase family.</text>
</comment>
<evidence type="ECO:0000256" key="1">
    <source>
        <dbReference type="ARBA" id="ARBA00004123"/>
    </source>
</evidence>
<dbReference type="Pfam" id="PF00176">
    <property type="entry name" value="SNF2-rel_dom"/>
    <property type="match status" value="1"/>
</dbReference>
<keyword evidence="19" id="KW-1185">Reference proteome</keyword>
<dbReference type="Gene3D" id="3.30.40.10">
    <property type="entry name" value="Zinc/RING finger domain, C3HC4 (zinc finger)"/>
    <property type="match status" value="1"/>
</dbReference>
<dbReference type="PANTHER" id="PTHR45626">
    <property type="entry name" value="TRANSCRIPTION TERMINATION FACTOR 2-RELATED"/>
    <property type="match status" value="1"/>
</dbReference>
<keyword evidence="8" id="KW-0347">Helicase</keyword>
<keyword evidence="9" id="KW-0862">Zinc</keyword>
<dbReference type="InterPro" id="IPR014905">
    <property type="entry name" value="HIRAN"/>
</dbReference>
<dbReference type="Gene3D" id="3.40.50.10810">
    <property type="entry name" value="Tandem AAA-ATPase domain"/>
    <property type="match status" value="1"/>
</dbReference>
<dbReference type="EMBL" id="ML170158">
    <property type="protein sequence ID" value="TDL28160.1"/>
    <property type="molecule type" value="Genomic_DNA"/>
</dbReference>
<feature type="region of interest" description="Disordered" evidence="14">
    <location>
        <begin position="1"/>
        <end position="72"/>
    </location>
</feature>
<dbReference type="InterPro" id="IPR049730">
    <property type="entry name" value="SNF2/RAD54-like_C"/>
</dbReference>
<evidence type="ECO:0000256" key="8">
    <source>
        <dbReference type="ARBA" id="ARBA00022806"/>
    </source>
</evidence>
<dbReference type="CDD" id="cd18793">
    <property type="entry name" value="SF2_C_SNF"/>
    <property type="match status" value="1"/>
</dbReference>
<dbReference type="SMART" id="SM00490">
    <property type="entry name" value="HELICc"/>
    <property type="match status" value="1"/>
</dbReference>
<evidence type="ECO:0000256" key="5">
    <source>
        <dbReference type="ARBA" id="ARBA00022763"/>
    </source>
</evidence>
<reference evidence="18 19" key="1">
    <citation type="submission" date="2018-06" db="EMBL/GenBank/DDBJ databases">
        <title>A transcriptomic atlas of mushroom development highlights an independent origin of complex multicellularity.</title>
        <authorList>
            <consortium name="DOE Joint Genome Institute"/>
            <person name="Krizsan K."/>
            <person name="Almasi E."/>
            <person name="Merenyi Z."/>
            <person name="Sahu N."/>
            <person name="Viragh M."/>
            <person name="Koszo T."/>
            <person name="Mondo S."/>
            <person name="Kiss B."/>
            <person name="Balint B."/>
            <person name="Kues U."/>
            <person name="Barry K."/>
            <person name="Hegedus J.C."/>
            <person name="Henrissat B."/>
            <person name="Johnson J."/>
            <person name="Lipzen A."/>
            <person name="Ohm R."/>
            <person name="Nagy I."/>
            <person name="Pangilinan J."/>
            <person name="Yan J."/>
            <person name="Xiong Y."/>
            <person name="Grigoriev I.V."/>
            <person name="Hibbett D.S."/>
            <person name="Nagy L.G."/>
        </authorList>
    </citation>
    <scope>NUCLEOTIDE SEQUENCE [LARGE SCALE GENOMIC DNA]</scope>
    <source>
        <strain evidence="18 19">SZMC22713</strain>
    </source>
</reference>
<evidence type="ECO:0000256" key="10">
    <source>
        <dbReference type="ARBA" id="ARBA00022840"/>
    </source>
</evidence>
<dbReference type="SMART" id="SM00184">
    <property type="entry name" value="RING"/>
    <property type="match status" value="1"/>
</dbReference>
<dbReference type="Proteomes" id="UP000294933">
    <property type="component" value="Unassembled WGS sequence"/>
</dbReference>
<dbReference type="AlphaFoldDB" id="A0A4Y7QMM1"/>
<dbReference type="PROSITE" id="PS50089">
    <property type="entry name" value="ZF_RING_2"/>
    <property type="match status" value="1"/>
</dbReference>
<keyword evidence="7" id="KW-0378">Hydrolase</keyword>
<gene>
    <name evidence="18" type="ORF">BD410DRAFT_870386</name>
</gene>
<dbReference type="Pfam" id="PF08797">
    <property type="entry name" value="HIRAN"/>
    <property type="match status" value="1"/>
</dbReference>
<evidence type="ECO:0008006" key="20">
    <source>
        <dbReference type="Google" id="ProtNLM"/>
    </source>
</evidence>
<evidence type="ECO:0000259" key="16">
    <source>
        <dbReference type="PROSITE" id="PS51192"/>
    </source>
</evidence>
<keyword evidence="4" id="KW-0547">Nucleotide-binding</keyword>
<dbReference type="InterPro" id="IPR001650">
    <property type="entry name" value="Helicase_C-like"/>
</dbReference>
<keyword evidence="10" id="KW-0067">ATP-binding</keyword>
<evidence type="ECO:0000256" key="11">
    <source>
        <dbReference type="ARBA" id="ARBA00023204"/>
    </source>
</evidence>
<dbReference type="InterPro" id="IPR000330">
    <property type="entry name" value="SNF2_N"/>
</dbReference>
<dbReference type="InterPro" id="IPR014001">
    <property type="entry name" value="Helicase_ATP-bd"/>
</dbReference>
<dbReference type="InterPro" id="IPR027417">
    <property type="entry name" value="P-loop_NTPase"/>
</dbReference>
<feature type="domain" description="Helicase C-terminal" evidence="17">
    <location>
        <begin position="907"/>
        <end position="1086"/>
    </location>
</feature>
<feature type="domain" description="RING-type" evidence="15">
    <location>
        <begin position="812"/>
        <end position="857"/>
    </location>
</feature>
<evidence type="ECO:0000256" key="2">
    <source>
        <dbReference type="ARBA" id="ARBA00007025"/>
    </source>
</evidence>
<dbReference type="PANTHER" id="PTHR45626:SF22">
    <property type="entry name" value="DNA REPAIR PROTEIN RAD5"/>
    <property type="match status" value="1"/>
</dbReference>
<evidence type="ECO:0000259" key="15">
    <source>
        <dbReference type="PROSITE" id="PS50089"/>
    </source>
</evidence>
<dbReference type="VEuPathDB" id="FungiDB:BD410DRAFT_870386"/>
<accession>A0A4Y7QMM1</accession>
<evidence type="ECO:0000256" key="9">
    <source>
        <dbReference type="ARBA" id="ARBA00022833"/>
    </source>
</evidence>
<feature type="region of interest" description="Disordered" evidence="14">
    <location>
        <begin position="119"/>
        <end position="145"/>
    </location>
</feature>
<dbReference type="GO" id="GO:0003676">
    <property type="term" value="F:nucleic acid binding"/>
    <property type="evidence" value="ECO:0007669"/>
    <property type="project" value="InterPro"/>
</dbReference>
<dbReference type="OrthoDB" id="448448at2759"/>
<keyword evidence="3" id="KW-0479">Metal-binding</keyword>
<dbReference type="GO" id="GO:0005634">
    <property type="term" value="C:nucleus"/>
    <property type="evidence" value="ECO:0007669"/>
    <property type="project" value="UniProtKB-SubCell"/>
</dbReference>
<name>A0A4Y7QMM1_9AGAM</name>
<evidence type="ECO:0000256" key="7">
    <source>
        <dbReference type="ARBA" id="ARBA00022801"/>
    </source>
</evidence>
<dbReference type="Pfam" id="PF00271">
    <property type="entry name" value="Helicase_C"/>
    <property type="match status" value="1"/>
</dbReference>
<dbReference type="PROSITE" id="PS51192">
    <property type="entry name" value="HELICASE_ATP_BIND_1"/>
    <property type="match status" value="1"/>
</dbReference>
<evidence type="ECO:0000256" key="3">
    <source>
        <dbReference type="ARBA" id="ARBA00022723"/>
    </source>
</evidence>
<dbReference type="InterPro" id="IPR038718">
    <property type="entry name" value="SNF2-like_sf"/>
</dbReference>
<protein>
    <recommendedName>
        <fullName evidence="20">DNA repair protein RAD5</fullName>
    </recommendedName>
</protein>
<sequence>MDDDFEGGPDTSEPSSPDPLHLDTRVTTPTTSAINLIDDNTSSSHRVPLERPISPTVLPPSKKRRLSSEKQGSANIMSHEGLYLGSFLVSNAWSTVRGSGYVKVGESIGVERETPEEAGVKKGFINDSQSKRQSKKDAKGKGKQQTLNAMFSKGPKSAAKKKAKIDTIVRLTNSRGFEFGRLPQDVSSWVAKLLDIGIIDFRGSTMVDCPTTLHTGGDLLVSLSIYILPLAFKPIAMNLEEDSDSLPTKLMINEGQETQDEQLLRERKSSLLKMFSAIDLKAESHTDPLQRNQDFEMKLDKRAVNRAKSLPRTEIVGDGEEVVIEAADDEELSDNEINVIYKKAQVHDLTMGEMEPADSFALTLRPYQKQALLWMHSRETGRNAARESTTMQPLWDQYNFPSEPHNGVIDLTAEERPFYFNSYSGELSLEFPRAEIKCCGGILALRVMGMGKTIMVSALIQTNRCTIAESIQPGDSTRLARPRQLRLDAAFKPDVKAPPAISRVHATLIVAPTSLLEQWSSELRRSSANDSIKIMVWHGQNRSDLEAALEGDKPVDVVITSYGVLYSEHTKAEKTANSFSPIFEIEWYRVVLDEAHNIKSRASKTAKAVFALRGARRWALTGTPIVNRLEDLYSLLKFLDFKPWSNYSFFRSFITLPFVSRDPKAIEIVQVILESVLLRREKNMRDADGKKIVDLPAKQVEVQYLNFSPLERKIYDSLYTDAKHKFDTLNAKGMIGKNYTHILAMLMRLRRAVLHPSLVLSHNTEVPDSSNGSKLDIEKLMESFSNGADHASNENYAQGILQGLGSQAEEECPICFDVMDCPMLIPGCMHRCCKDCILAFLLSCQEKSEPGHCPVCRHSPVMQSDLIEVVKQKYLADESSPTGISSTLNPGIVLRRNDFNSSTKLNALVDNLRRLRDQDPCFRVVIFSQFTSFLDLIEVILQRENLPWLRFDGSMDVKKKHSAIEQFNSPSREPKILILSLKAGGVGLNLTTANHVFMMDCWWNAAIENQAIDRVHRIGQEKTVYVKHLIASFKLFTHKLSYRCRGQVSDTIEGRILQIQKRKTAIVKEAFKGQTGADPDSLENLKIMFGDL</sequence>
<evidence type="ECO:0000259" key="17">
    <source>
        <dbReference type="PROSITE" id="PS51194"/>
    </source>
</evidence>
<keyword evidence="11" id="KW-0234">DNA repair</keyword>
<dbReference type="SMART" id="SM00910">
    <property type="entry name" value="HIRAN"/>
    <property type="match status" value="1"/>
</dbReference>
<organism evidence="18 19">
    <name type="scientific">Rickenella mellea</name>
    <dbReference type="NCBI Taxonomy" id="50990"/>
    <lineage>
        <taxon>Eukaryota</taxon>
        <taxon>Fungi</taxon>
        <taxon>Dikarya</taxon>
        <taxon>Basidiomycota</taxon>
        <taxon>Agaricomycotina</taxon>
        <taxon>Agaricomycetes</taxon>
        <taxon>Hymenochaetales</taxon>
        <taxon>Rickenellaceae</taxon>
        <taxon>Rickenella</taxon>
    </lineage>
</organism>
<keyword evidence="6 13" id="KW-0863">Zinc-finger</keyword>
<evidence type="ECO:0000256" key="14">
    <source>
        <dbReference type="SAM" id="MobiDB-lite"/>
    </source>
</evidence>
<dbReference type="Gene3D" id="3.40.50.300">
    <property type="entry name" value="P-loop containing nucleotide triphosphate hydrolases"/>
    <property type="match status" value="1"/>
</dbReference>
<dbReference type="GO" id="GO:0004386">
    <property type="term" value="F:helicase activity"/>
    <property type="evidence" value="ECO:0007669"/>
    <property type="project" value="UniProtKB-KW"/>
</dbReference>
<dbReference type="InterPro" id="IPR050628">
    <property type="entry name" value="SNF2_RAD54_helicase_TF"/>
</dbReference>
<dbReference type="GO" id="GO:0008270">
    <property type="term" value="F:zinc ion binding"/>
    <property type="evidence" value="ECO:0007669"/>
    <property type="project" value="UniProtKB-KW"/>
</dbReference>
<evidence type="ECO:0000313" key="19">
    <source>
        <dbReference type="Proteomes" id="UP000294933"/>
    </source>
</evidence>
<dbReference type="STRING" id="50990.A0A4Y7QMM1"/>
<dbReference type="InterPro" id="IPR001841">
    <property type="entry name" value="Znf_RING"/>
</dbReference>
<keyword evidence="5" id="KW-0227">DNA damage</keyword>
<dbReference type="GO" id="GO:0005524">
    <property type="term" value="F:ATP binding"/>
    <property type="evidence" value="ECO:0007669"/>
    <property type="project" value="UniProtKB-KW"/>
</dbReference>
<dbReference type="PROSITE" id="PS51194">
    <property type="entry name" value="HELICASE_CTER"/>
    <property type="match status" value="1"/>
</dbReference>
<evidence type="ECO:0000256" key="12">
    <source>
        <dbReference type="ARBA" id="ARBA00023242"/>
    </source>
</evidence>
<dbReference type="SMART" id="SM00487">
    <property type="entry name" value="DEXDc"/>
    <property type="match status" value="1"/>
</dbReference>
<keyword evidence="12" id="KW-0539">Nucleus</keyword>
<evidence type="ECO:0000256" key="4">
    <source>
        <dbReference type="ARBA" id="ARBA00022741"/>
    </source>
</evidence>
<proteinExistence type="inferred from homology"/>
<evidence type="ECO:0000313" key="18">
    <source>
        <dbReference type="EMBL" id="TDL28160.1"/>
    </source>
</evidence>
<comment type="subcellular location">
    <subcellularLocation>
        <location evidence="1">Nucleus</location>
    </subcellularLocation>
</comment>
<dbReference type="SUPFAM" id="SSF57850">
    <property type="entry name" value="RING/U-box"/>
    <property type="match status" value="1"/>
</dbReference>
<evidence type="ECO:0000256" key="6">
    <source>
        <dbReference type="ARBA" id="ARBA00022771"/>
    </source>
</evidence>
<feature type="domain" description="Helicase ATP-binding" evidence="16">
    <location>
        <begin position="433"/>
        <end position="642"/>
    </location>
</feature>
<feature type="compositionally biased region" description="Polar residues" evidence="14">
    <location>
        <begin position="25"/>
        <end position="45"/>
    </location>
</feature>
<dbReference type="CDD" id="cd18008">
    <property type="entry name" value="DEXDc_SHPRH-like"/>
    <property type="match status" value="1"/>
</dbReference>
<dbReference type="InterPro" id="IPR013083">
    <property type="entry name" value="Znf_RING/FYVE/PHD"/>
</dbReference>
<dbReference type="GO" id="GO:0008094">
    <property type="term" value="F:ATP-dependent activity, acting on DNA"/>
    <property type="evidence" value="ECO:0007669"/>
    <property type="project" value="TreeGrafter"/>
</dbReference>